<feature type="signal peptide" evidence="1">
    <location>
        <begin position="1"/>
        <end position="22"/>
    </location>
</feature>
<feature type="chain" id="PRO_5041439096" description="Secreted protein" evidence="1">
    <location>
        <begin position="23"/>
        <end position="128"/>
    </location>
</feature>
<gene>
    <name evidence="2" type="ORF">B0T16DRAFT_449807</name>
</gene>
<evidence type="ECO:0000313" key="2">
    <source>
        <dbReference type="EMBL" id="KAK0638972.1"/>
    </source>
</evidence>
<evidence type="ECO:0008006" key="4">
    <source>
        <dbReference type="Google" id="ProtNLM"/>
    </source>
</evidence>
<keyword evidence="1" id="KW-0732">Signal</keyword>
<sequence length="128" mass="14587">MYLNSLALALGTALLAANGAIADILVVNTYCKDWWPLPDDCTSARSVWVNDFDQSFPVDANTGCRNPGVPHIPWFCIDWDNARLKFYPTNQPERCMPRKTTQRMFSVGICRNSDDCHASVWREVQCNW</sequence>
<keyword evidence="3" id="KW-1185">Reference proteome</keyword>
<dbReference type="AlphaFoldDB" id="A0AA39XRN5"/>
<evidence type="ECO:0000313" key="3">
    <source>
        <dbReference type="Proteomes" id="UP001174936"/>
    </source>
</evidence>
<name>A0AA39XRN5_9PEZI</name>
<reference evidence="2" key="1">
    <citation type="submission" date="2023-06" db="EMBL/GenBank/DDBJ databases">
        <title>Genome-scale phylogeny and comparative genomics of the fungal order Sordariales.</title>
        <authorList>
            <consortium name="Lawrence Berkeley National Laboratory"/>
            <person name="Hensen N."/>
            <person name="Bonometti L."/>
            <person name="Westerberg I."/>
            <person name="Brannstrom I.O."/>
            <person name="Guillou S."/>
            <person name="Cros-Aarteil S."/>
            <person name="Calhoun S."/>
            <person name="Haridas S."/>
            <person name="Kuo A."/>
            <person name="Mondo S."/>
            <person name="Pangilinan J."/>
            <person name="Riley R."/>
            <person name="Labutti K."/>
            <person name="Andreopoulos B."/>
            <person name="Lipzen A."/>
            <person name="Chen C."/>
            <person name="Yanf M."/>
            <person name="Daum C."/>
            <person name="Ng V."/>
            <person name="Clum A."/>
            <person name="Steindorff A."/>
            <person name="Ohm R."/>
            <person name="Martin F."/>
            <person name="Silar P."/>
            <person name="Natvig D."/>
            <person name="Lalanne C."/>
            <person name="Gautier V."/>
            <person name="Ament-Velasquez S.L."/>
            <person name="Kruys A."/>
            <person name="Hutchinson M.I."/>
            <person name="Powell A.J."/>
            <person name="Barry K."/>
            <person name="Miller A.N."/>
            <person name="Grigoriev I.V."/>
            <person name="Debuchy R."/>
            <person name="Gladieux P."/>
            <person name="Thoren M.H."/>
            <person name="Johannesson H."/>
        </authorList>
    </citation>
    <scope>NUCLEOTIDE SEQUENCE</scope>
    <source>
        <strain evidence="2">SMH2532-1</strain>
    </source>
</reference>
<dbReference type="EMBL" id="JAULSV010000007">
    <property type="protein sequence ID" value="KAK0638972.1"/>
    <property type="molecule type" value="Genomic_DNA"/>
</dbReference>
<evidence type="ECO:0000256" key="1">
    <source>
        <dbReference type="SAM" id="SignalP"/>
    </source>
</evidence>
<dbReference type="Proteomes" id="UP001174936">
    <property type="component" value="Unassembled WGS sequence"/>
</dbReference>
<accession>A0AA39XRN5</accession>
<comment type="caution">
    <text evidence="2">The sequence shown here is derived from an EMBL/GenBank/DDBJ whole genome shotgun (WGS) entry which is preliminary data.</text>
</comment>
<proteinExistence type="predicted"/>
<protein>
    <recommendedName>
        <fullName evidence="4">Secreted protein</fullName>
    </recommendedName>
</protein>
<organism evidence="2 3">
    <name type="scientific">Cercophora newfieldiana</name>
    <dbReference type="NCBI Taxonomy" id="92897"/>
    <lineage>
        <taxon>Eukaryota</taxon>
        <taxon>Fungi</taxon>
        <taxon>Dikarya</taxon>
        <taxon>Ascomycota</taxon>
        <taxon>Pezizomycotina</taxon>
        <taxon>Sordariomycetes</taxon>
        <taxon>Sordariomycetidae</taxon>
        <taxon>Sordariales</taxon>
        <taxon>Lasiosphaeriaceae</taxon>
        <taxon>Cercophora</taxon>
    </lineage>
</organism>